<dbReference type="GO" id="GO:0008137">
    <property type="term" value="F:NADH dehydrogenase (ubiquinone) activity"/>
    <property type="evidence" value="ECO:0007669"/>
    <property type="project" value="InterPro"/>
</dbReference>
<feature type="transmembrane region" description="Helical" evidence="7">
    <location>
        <begin position="395"/>
        <end position="416"/>
    </location>
</feature>
<comment type="caution">
    <text evidence="11">The sequence shown here is derived from an EMBL/GenBank/DDBJ whole genome shotgun (WGS) entry which is preliminary data.</text>
</comment>
<dbReference type="InterPro" id="IPR003945">
    <property type="entry name" value="NU5C-like"/>
</dbReference>
<keyword evidence="12" id="KW-1185">Reference proteome</keyword>
<evidence type="ECO:0000256" key="7">
    <source>
        <dbReference type="HAMAP-Rule" id="MF_00862"/>
    </source>
</evidence>
<gene>
    <name evidence="7" type="primary">dabB</name>
    <name evidence="11" type="ORF">ERX46_00880</name>
</gene>
<keyword evidence="5 7" id="KW-1133">Transmembrane helix</keyword>
<comment type="subcellular location">
    <subcellularLocation>
        <location evidence="7">Cell membrane</location>
        <topology evidence="7">Multi-pass membrane protein</topology>
    </subcellularLocation>
    <subcellularLocation>
        <location evidence="1">Endomembrane system</location>
        <topology evidence="1">Multi-pass membrane protein</topology>
    </subcellularLocation>
    <subcellularLocation>
        <location evidence="8">Membrane</location>
        <topology evidence="8">Multi-pass membrane protein</topology>
    </subcellularLocation>
</comment>
<dbReference type="Pfam" id="PF00361">
    <property type="entry name" value="Proton_antipo_M"/>
    <property type="match status" value="1"/>
</dbReference>
<evidence type="ECO:0000259" key="9">
    <source>
        <dbReference type="Pfam" id="PF00361"/>
    </source>
</evidence>
<feature type="transmembrane region" description="Helical" evidence="7">
    <location>
        <begin position="210"/>
        <end position="228"/>
    </location>
</feature>
<sequence>MNLSLLSLFALLAPLSFILIAILSKFTQNTSASLIKKGIMGVAFFNIILAIYFGICVVQYGFLESLEFGMMGLGISIRLDPLSIIMFIMIALLGFIVVKFSCNYLDGDKRQGIFMGRLAAAIASVQLLVISGNLALIFIAWVGTSLALHRLLVFYPNRPRAIIAARKKFIVARLGDVSLLAGFIILYAYFGTGNLEIIFQGIIFNDFSGYPLEIAALLIAIASILKSAQFPTHGWLIEVMETPTPVSALLHAGLLNAGPFLITRMAYLMDGTSYASIVLIVVGSFTALFASIVFLTQSSIKTSLGYSSVAHMGFSLMMCGLGVYAAAMLHLVAHSFYKAHSFLSSGSVIDIVRSSKVALPKRLGSAFRIIASIILAMAIYVGFAFLWGINPTEEFGMLVIGSIIVMGLSTIIAPTLDSNGKLIGTLKACFLAIIVAMAFFTLEAGAHYLLDSQIPALSQPGIFTMILTGIILLIYAIVIIIQIVAPTVPSNTFWWKMGVHFRNGWYVNSVFDRMVRSLYHIPDKETISGFSDESQVKVTSK</sequence>
<evidence type="ECO:0000256" key="4">
    <source>
        <dbReference type="ARBA" id="ARBA00022692"/>
    </source>
</evidence>
<comment type="function">
    <text evidence="7">Part of an energy-coupled inorganic carbon pump.</text>
</comment>
<keyword evidence="3 7" id="KW-1003">Cell membrane</keyword>
<evidence type="ECO:0000256" key="8">
    <source>
        <dbReference type="RuleBase" id="RU000320"/>
    </source>
</evidence>
<feature type="domain" description="NADH-Ubiquinone oxidoreductase (complex I) chain 5 N-terminal" evidence="10">
    <location>
        <begin position="68"/>
        <end position="114"/>
    </location>
</feature>
<feature type="transmembrane region" description="Helical" evidence="7">
    <location>
        <begin position="169"/>
        <end position="190"/>
    </location>
</feature>
<dbReference type="GO" id="GO:0015990">
    <property type="term" value="P:electron transport coupled proton transport"/>
    <property type="evidence" value="ECO:0007669"/>
    <property type="project" value="TreeGrafter"/>
</dbReference>
<protein>
    <recommendedName>
        <fullName evidence="7">Probable inorganic carbon transporter subunit DabB</fullName>
    </recommendedName>
</protein>
<dbReference type="AlphaFoldDB" id="A0A4Q4KTY6"/>
<feature type="transmembrane region" description="Helical" evidence="7">
    <location>
        <begin position="248"/>
        <end position="267"/>
    </location>
</feature>
<dbReference type="Pfam" id="PF00662">
    <property type="entry name" value="Proton_antipo_N"/>
    <property type="match status" value="1"/>
</dbReference>
<organism evidence="11 12">
    <name type="scientific">Brumimicrobium glaciale</name>
    <dbReference type="NCBI Taxonomy" id="200475"/>
    <lineage>
        <taxon>Bacteria</taxon>
        <taxon>Pseudomonadati</taxon>
        <taxon>Bacteroidota</taxon>
        <taxon>Flavobacteriia</taxon>
        <taxon>Flavobacteriales</taxon>
        <taxon>Crocinitomicaceae</taxon>
        <taxon>Brumimicrobium</taxon>
    </lineage>
</organism>
<keyword evidence="11" id="KW-0830">Ubiquinone</keyword>
<evidence type="ECO:0000256" key="2">
    <source>
        <dbReference type="ARBA" id="ARBA00022448"/>
    </source>
</evidence>
<dbReference type="OrthoDB" id="9807568at2"/>
<feature type="domain" description="NADH:quinone oxidoreductase/Mrp antiporter transmembrane" evidence="9">
    <location>
        <begin position="131"/>
        <end position="378"/>
    </location>
</feature>
<dbReference type="Proteomes" id="UP000293952">
    <property type="component" value="Unassembled WGS sequence"/>
</dbReference>
<proteinExistence type="inferred from homology"/>
<feature type="transmembrane region" description="Helical" evidence="7">
    <location>
        <begin position="82"/>
        <end position="100"/>
    </location>
</feature>
<feature type="transmembrane region" description="Helical" evidence="7">
    <location>
        <begin position="6"/>
        <end position="26"/>
    </location>
</feature>
<accession>A0A4Q4KTY6</accession>
<feature type="transmembrane region" description="Helical" evidence="7">
    <location>
        <begin position="136"/>
        <end position="157"/>
    </location>
</feature>
<feature type="transmembrane region" description="Helical" evidence="7">
    <location>
        <begin position="112"/>
        <end position="130"/>
    </location>
</feature>
<comment type="subunit">
    <text evidence="7">Forms a complex with DabA.</text>
</comment>
<dbReference type="GO" id="GO:0003954">
    <property type="term" value="F:NADH dehydrogenase activity"/>
    <property type="evidence" value="ECO:0007669"/>
    <property type="project" value="TreeGrafter"/>
</dbReference>
<keyword evidence="6 7" id="KW-0472">Membrane</keyword>
<evidence type="ECO:0000259" key="10">
    <source>
        <dbReference type="Pfam" id="PF00662"/>
    </source>
</evidence>
<dbReference type="GO" id="GO:0042773">
    <property type="term" value="P:ATP synthesis coupled electron transport"/>
    <property type="evidence" value="ECO:0007669"/>
    <property type="project" value="InterPro"/>
</dbReference>
<feature type="transmembrane region" description="Helical" evidence="7">
    <location>
        <begin position="308"/>
        <end position="329"/>
    </location>
</feature>
<dbReference type="EMBL" id="SETE01000001">
    <property type="protein sequence ID" value="RYM35574.1"/>
    <property type="molecule type" value="Genomic_DNA"/>
</dbReference>
<feature type="transmembrane region" description="Helical" evidence="7">
    <location>
        <begin position="365"/>
        <end position="389"/>
    </location>
</feature>
<reference evidence="11 12" key="1">
    <citation type="submission" date="2019-02" db="EMBL/GenBank/DDBJ databases">
        <title>Genome sequence of the sea-ice species Brumimicrobium glaciale.</title>
        <authorList>
            <person name="Bowman J.P."/>
        </authorList>
    </citation>
    <scope>NUCLEOTIDE SEQUENCE [LARGE SCALE GENOMIC DNA]</scope>
    <source>
        <strain evidence="11 12">IC156</strain>
    </source>
</reference>
<dbReference type="GO" id="GO:0012505">
    <property type="term" value="C:endomembrane system"/>
    <property type="evidence" value="ECO:0007669"/>
    <property type="project" value="UniProtKB-SubCell"/>
</dbReference>
<evidence type="ECO:0000256" key="5">
    <source>
        <dbReference type="ARBA" id="ARBA00022989"/>
    </source>
</evidence>
<dbReference type="HAMAP" id="MF_00862">
    <property type="entry name" value="DabB"/>
    <property type="match status" value="1"/>
</dbReference>
<keyword evidence="2 7" id="KW-0813">Transport</keyword>
<dbReference type="PANTHER" id="PTHR42829">
    <property type="entry name" value="NADH-UBIQUINONE OXIDOREDUCTASE CHAIN 5"/>
    <property type="match status" value="1"/>
</dbReference>
<dbReference type="GO" id="GO:0005886">
    <property type="term" value="C:plasma membrane"/>
    <property type="evidence" value="ECO:0007669"/>
    <property type="project" value="UniProtKB-SubCell"/>
</dbReference>
<keyword evidence="4 7" id="KW-0812">Transmembrane</keyword>
<feature type="transmembrane region" description="Helical" evidence="7">
    <location>
        <begin position="462"/>
        <end position="488"/>
    </location>
</feature>
<feature type="transmembrane region" description="Helical" evidence="7">
    <location>
        <begin position="428"/>
        <end position="450"/>
    </location>
</feature>
<dbReference type="RefSeq" id="WP_130091941.1">
    <property type="nucleotide sequence ID" value="NZ_SETE01000001.1"/>
</dbReference>
<evidence type="ECO:0000256" key="3">
    <source>
        <dbReference type="ARBA" id="ARBA00022475"/>
    </source>
</evidence>
<dbReference type="PRINTS" id="PR01434">
    <property type="entry name" value="NADHDHGNASE5"/>
</dbReference>
<evidence type="ECO:0000256" key="1">
    <source>
        <dbReference type="ARBA" id="ARBA00004127"/>
    </source>
</evidence>
<dbReference type="PANTHER" id="PTHR42829:SF1">
    <property type="entry name" value="INORGANIC CARBON TRANSPORTER SUBUNIT DABB-RELATED"/>
    <property type="match status" value="1"/>
</dbReference>
<evidence type="ECO:0000313" key="12">
    <source>
        <dbReference type="Proteomes" id="UP000293952"/>
    </source>
</evidence>
<dbReference type="InterPro" id="IPR001516">
    <property type="entry name" value="Proton_antipo_N"/>
</dbReference>
<evidence type="ECO:0000313" key="11">
    <source>
        <dbReference type="EMBL" id="RYM35574.1"/>
    </source>
</evidence>
<comment type="similarity">
    <text evidence="7">Belongs to the inorganic carbon transporter (TC 9.A.2) DabB family.</text>
</comment>
<feature type="transmembrane region" description="Helical" evidence="7">
    <location>
        <begin position="273"/>
        <end position="296"/>
    </location>
</feature>
<evidence type="ECO:0000256" key="6">
    <source>
        <dbReference type="ARBA" id="ARBA00023136"/>
    </source>
</evidence>
<name>A0A4Q4KTY6_9FLAO</name>
<dbReference type="InterPro" id="IPR046396">
    <property type="entry name" value="Transporter_DabB"/>
</dbReference>
<dbReference type="InterPro" id="IPR001750">
    <property type="entry name" value="ND/Mrp_TM"/>
</dbReference>
<feature type="transmembrane region" description="Helical" evidence="7">
    <location>
        <begin position="38"/>
        <end position="62"/>
    </location>
</feature>